<dbReference type="EMBL" id="OU466859">
    <property type="protein sequence ID" value="CAH2052646.1"/>
    <property type="molecule type" value="Genomic_DNA"/>
</dbReference>
<evidence type="ECO:0000256" key="9">
    <source>
        <dbReference type="ARBA" id="ARBA00023294"/>
    </source>
</evidence>
<dbReference type="PROSITE" id="PS50011">
    <property type="entry name" value="PROTEIN_KINASE_DOM"/>
    <property type="match status" value="1"/>
</dbReference>
<dbReference type="GO" id="GO:0010928">
    <property type="term" value="P:regulation of auxin mediated signaling pathway"/>
    <property type="evidence" value="ECO:0007669"/>
    <property type="project" value="UniProtKB-ARBA"/>
</dbReference>
<evidence type="ECO:0000256" key="4">
    <source>
        <dbReference type="ARBA" id="ARBA00022553"/>
    </source>
</evidence>
<evidence type="ECO:0000256" key="7">
    <source>
        <dbReference type="ARBA" id="ARBA00022777"/>
    </source>
</evidence>
<dbReference type="SUPFAM" id="SSF54277">
    <property type="entry name" value="CAD &amp; PB1 domains"/>
    <property type="match status" value="1"/>
</dbReference>
<evidence type="ECO:0000256" key="10">
    <source>
        <dbReference type="PROSITE-ProRule" id="PRU10141"/>
    </source>
</evidence>
<keyword evidence="2" id="KW-0963">Cytoplasm</keyword>
<dbReference type="SMART" id="SM00666">
    <property type="entry name" value="PB1"/>
    <property type="match status" value="1"/>
</dbReference>
<comment type="subcellular location">
    <subcellularLocation>
        <location evidence="1">Cytoplasm</location>
    </subcellularLocation>
</comment>
<dbReference type="FunFam" id="3.10.20.90:FF:000058">
    <property type="entry name" value="Octicosapeptide/phox/Bem1p domain kinase superfamily protein"/>
    <property type="match status" value="1"/>
</dbReference>
<dbReference type="Gene3D" id="3.10.20.90">
    <property type="entry name" value="Phosphatidylinositol 3-kinase Catalytic Subunit, Chain A, domain 1"/>
    <property type="match status" value="1"/>
</dbReference>
<dbReference type="GO" id="GO:0009734">
    <property type="term" value="P:auxin-activated signaling pathway"/>
    <property type="evidence" value="ECO:0007669"/>
    <property type="project" value="UniProtKB-KW"/>
</dbReference>
<proteinExistence type="predicted"/>
<dbReference type="InterPro" id="IPR050167">
    <property type="entry name" value="Ser_Thr_protein_kinase"/>
</dbReference>
<dbReference type="FunFam" id="1.10.510.10:FF:000142">
    <property type="entry name" value="Octicosapeptide/phox/Bem1p domain kinase superfamily protein"/>
    <property type="match status" value="1"/>
</dbReference>
<dbReference type="PRINTS" id="PR00109">
    <property type="entry name" value="TYRKINASE"/>
</dbReference>
<dbReference type="FunFam" id="3.30.200.20:FF:000081">
    <property type="entry name" value="Octicosapeptide/phox/Bem1p domain kinase superfamily protein"/>
    <property type="match status" value="1"/>
</dbReference>
<dbReference type="InterPro" id="IPR017441">
    <property type="entry name" value="Protein_kinase_ATP_BS"/>
</dbReference>
<dbReference type="InterPro" id="IPR011009">
    <property type="entry name" value="Kinase-like_dom_sf"/>
</dbReference>
<dbReference type="GO" id="GO:0004674">
    <property type="term" value="F:protein serine/threonine kinase activity"/>
    <property type="evidence" value="ECO:0007669"/>
    <property type="project" value="UniProtKB-KW"/>
</dbReference>
<evidence type="ECO:0000256" key="6">
    <source>
        <dbReference type="ARBA" id="ARBA00022741"/>
    </source>
</evidence>
<feature type="non-terminal residue" evidence="13">
    <location>
        <position position="1"/>
    </location>
</feature>
<dbReference type="CDD" id="cd13999">
    <property type="entry name" value="STKc_MAP3K-like"/>
    <property type="match status" value="1"/>
</dbReference>
<dbReference type="GO" id="GO:0005524">
    <property type="term" value="F:ATP binding"/>
    <property type="evidence" value="ECO:0007669"/>
    <property type="project" value="UniProtKB-UniRule"/>
</dbReference>
<feature type="domain" description="Protein kinase" evidence="12">
    <location>
        <begin position="827"/>
        <end position="1098"/>
    </location>
</feature>
<feature type="compositionally biased region" description="Low complexity" evidence="11">
    <location>
        <begin position="377"/>
        <end position="388"/>
    </location>
</feature>
<feature type="region of interest" description="Disordered" evidence="11">
    <location>
        <begin position="346"/>
        <end position="388"/>
    </location>
</feature>
<feature type="region of interest" description="Disordered" evidence="11">
    <location>
        <begin position="750"/>
        <end position="783"/>
    </location>
</feature>
<evidence type="ECO:0000313" key="14">
    <source>
        <dbReference type="Proteomes" id="UP000836841"/>
    </source>
</evidence>
<keyword evidence="3" id="KW-0723">Serine/threonine-protein kinase</keyword>
<evidence type="ECO:0000313" key="13">
    <source>
        <dbReference type="EMBL" id="CAH2052646.1"/>
    </source>
</evidence>
<dbReference type="InterPro" id="IPR000270">
    <property type="entry name" value="PB1_dom"/>
</dbReference>
<feature type="binding site" evidence="10">
    <location>
        <position position="858"/>
    </location>
    <ligand>
        <name>ATP</name>
        <dbReference type="ChEBI" id="CHEBI:30616"/>
    </ligand>
</feature>
<evidence type="ECO:0000259" key="12">
    <source>
        <dbReference type="PROSITE" id="PS50011"/>
    </source>
</evidence>
<feature type="non-terminal residue" evidence="13">
    <location>
        <position position="1108"/>
    </location>
</feature>
<keyword evidence="9" id="KW-0927">Auxin signaling pathway</keyword>
<dbReference type="PANTHER" id="PTHR23257">
    <property type="entry name" value="SERINE-THREONINE PROTEIN KINASE"/>
    <property type="match status" value="1"/>
</dbReference>
<keyword evidence="4" id="KW-0597">Phosphoprotein</keyword>
<keyword evidence="6 10" id="KW-0547">Nucleotide-binding</keyword>
<dbReference type="CDD" id="cd06410">
    <property type="entry name" value="PB1_UP2"/>
    <property type="match status" value="1"/>
</dbReference>
<dbReference type="Proteomes" id="UP000836841">
    <property type="component" value="Chromosome 3"/>
</dbReference>
<dbReference type="InterPro" id="IPR008271">
    <property type="entry name" value="Ser/Thr_kinase_AS"/>
</dbReference>
<dbReference type="GO" id="GO:0005737">
    <property type="term" value="C:cytoplasm"/>
    <property type="evidence" value="ECO:0007669"/>
    <property type="project" value="UniProtKB-SubCell"/>
</dbReference>
<name>A0AAU9RW30_THLAR</name>
<dbReference type="SMART" id="SM00220">
    <property type="entry name" value="S_TKc"/>
    <property type="match status" value="1"/>
</dbReference>
<evidence type="ECO:0000256" key="8">
    <source>
        <dbReference type="ARBA" id="ARBA00022840"/>
    </source>
</evidence>
<keyword evidence="8 10" id="KW-0067">ATP-binding</keyword>
<reference evidence="13 14" key="1">
    <citation type="submission" date="2022-03" db="EMBL/GenBank/DDBJ databases">
        <authorList>
            <person name="Nunn A."/>
            <person name="Chopra R."/>
            <person name="Nunn A."/>
            <person name="Contreras Garrido A."/>
        </authorList>
    </citation>
    <scope>NUCLEOTIDE SEQUENCE [LARGE SCALE GENOMIC DNA]</scope>
</reference>
<sequence length="1108" mass="124671">PNIPLKFKIFDSCDIVASTLRDSSRKLIALFERKSAMSDTWARQNAEAVFAERRDVNKNVSLQTGEEFSMEFLKDQTPIISGKTHNDTHRFRDLYYQNQPLGYDGNARFHELRRIESECPSDAYDFGRDPRASSIRVENGGYMPRFNACHGEKEVVARKAFGEINSNQGCVTGRPQSNYTGGDFDRFGKVKFLCSFGGRIMPRSTDEKLKYVGGETHIVSIRKNLSWEELKKKTSAICKHLHSIKYQLPGDELDSLISVSSDEDLQNMIEEYNGLERLEGSQRPRLFLIPIVVDPENKTLQTLASDTSYHVNHLDHNPSFSKRLPGQMLRLDTTAMRPNQHFNGVHYNLSSYPSPPLSPSPFQHRDSNGGYSQFHGNNSSSESNHSANCQTYKQEAENLYGVQFQSGFSKNLETLPNISLVDTVCFHHERPANNGRLHSDKPCVPEESKVSFSGSTNSNDSFLGIPHSYSDSTLEINGGHSSYFSQERQSPSSPLNFTKKETQEKPVQVYRNNDLTDRRTQSNILDLKSNEEGDKTLQRDVSAAGNHYDEMYLNQETKNQERNSDTIFHLGADMECKNLPTYGNQTSTVVVDPWKQIKQDNDRLIGGTVSGNLISLEEGIAADTTNEETLDALYHTGNNGKGVVQKSFDLLQEPMNHAVQERNLEVSGIFLNNREGSNEDFLFNISSESANRQNFHETGGLELNPTLKKVSFSKKKNHVSKFILSSYDIPTVITDLQRTQIEDGLGHVRIPSIDMNKPASETYPSVERQDSPQASPHAKMNSSDTVFLSEEGTEANVDEKENSFNDTLIVEMEASVYGLQIIKNADLEDLTELGSGTYGTVYHGKWRGTDVAIKRIRKSCFAGRSSEQDRLTKDFWREAQILSNLHHPNVVAFYGIVPDGTGGTLATVTEFMVNGSLRHALLKRDRLLDDRKKIIIAMDAAFGMEYLHSKNIVHFDLKCENLLVNLRDPQRPICKVGDLGLSRIKRNTLVSGGVRGTLPWMAPELLNGSSTRVSEKVDVFSYGISLWEILTGEEPYADMHCGAIIGGIVKNTLRPPIPKTCSPDWRKLMEQCWSIDPDSRPPFTEITSRLRSMSMELVTKSKKRENKT</sequence>
<dbReference type="AlphaFoldDB" id="A0AAU9RW30"/>
<dbReference type="InterPro" id="IPR000719">
    <property type="entry name" value="Prot_kinase_dom"/>
</dbReference>
<dbReference type="InterPro" id="IPR001245">
    <property type="entry name" value="Ser-Thr/Tyr_kinase_cat_dom"/>
</dbReference>
<protein>
    <recommendedName>
        <fullName evidence="12">Protein kinase domain-containing protein</fullName>
    </recommendedName>
</protein>
<feature type="region of interest" description="Disordered" evidence="11">
    <location>
        <begin position="480"/>
        <end position="504"/>
    </location>
</feature>
<evidence type="ECO:0000256" key="2">
    <source>
        <dbReference type="ARBA" id="ARBA00022490"/>
    </source>
</evidence>
<evidence type="ECO:0000256" key="5">
    <source>
        <dbReference type="ARBA" id="ARBA00022679"/>
    </source>
</evidence>
<keyword evidence="5" id="KW-0808">Transferase</keyword>
<evidence type="ECO:0000256" key="3">
    <source>
        <dbReference type="ARBA" id="ARBA00022527"/>
    </source>
</evidence>
<dbReference type="SUPFAM" id="SSF56112">
    <property type="entry name" value="Protein kinase-like (PK-like)"/>
    <property type="match status" value="1"/>
</dbReference>
<dbReference type="Gene3D" id="3.30.200.20">
    <property type="entry name" value="Phosphorylase Kinase, domain 1"/>
    <property type="match status" value="1"/>
</dbReference>
<gene>
    <name evidence="13" type="ORF">TAV2_LOCUS10817</name>
</gene>
<keyword evidence="14" id="KW-1185">Reference proteome</keyword>
<accession>A0AAU9RW30</accession>
<dbReference type="PANTHER" id="PTHR23257:SF842">
    <property type="entry name" value="KINASE SUPERFAMILY WITH OCTICOSAPEPTIDE_PHOX_BEM1P DOMAIN-CONTAINING PROTEIN"/>
    <property type="match status" value="1"/>
</dbReference>
<dbReference type="PROSITE" id="PS00107">
    <property type="entry name" value="PROTEIN_KINASE_ATP"/>
    <property type="match status" value="1"/>
</dbReference>
<dbReference type="Pfam" id="PF07714">
    <property type="entry name" value="PK_Tyr_Ser-Thr"/>
    <property type="match status" value="1"/>
</dbReference>
<evidence type="ECO:0000256" key="11">
    <source>
        <dbReference type="SAM" id="MobiDB-lite"/>
    </source>
</evidence>
<dbReference type="Pfam" id="PF00564">
    <property type="entry name" value="PB1"/>
    <property type="match status" value="1"/>
</dbReference>
<dbReference type="PROSITE" id="PS00108">
    <property type="entry name" value="PROTEIN_KINASE_ST"/>
    <property type="match status" value="1"/>
</dbReference>
<organism evidence="13 14">
    <name type="scientific">Thlaspi arvense</name>
    <name type="common">Field penny-cress</name>
    <dbReference type="NCBI Taxonomy" id="13288"/>
    <lineage>
        <taxon>Eukaryota</taxon>
        <taxon>Viridiplantae</taxon>
        <taxon>Streptophyta</taxon>
        <taxon>Embryophyta</taxon>
        <taxon>Tracheophyta</taxon>
        <taxon>Spermatophyta</taxon>
        <taxon>Magnoliopsida</taxon>
        <taxon>eudicotyledons</taxon>
        <taxon>Gunneridae</taxon>
        <taxon>Pentapetalae</taxon>
        <taxon>rosids</taxon>
        <taxon>malvids</taxon>
        <taxon>Brassicales</taxon>
        <taxon>Brassicaceae</taxon>
        <taxon>Thlaspideae</taxon>
        <taxon>Thlaspi</taxon>
    </lineage>
</organism>
<evidence type="ECO:0000256" key="1">
    <source>
        <dbReference type="ARBA" id="ARBA00004496"/>
    </source>
</evidence>
<keyword evidence="7" id="KW-0418">Kinase</keyword>
<feature type="compositionally biased region" description="Polar residues" evidence="11">
    <location>
        <begin position="480"/>
        <end position="496"/>
    </location>
</feature>
<dbReference type="Gene3D" id="1.10.510.10">
    <property type="entry name" value="Transferase(Phosphotransferase) domain 1"/>
    <property type="match status" value="1"/>
</dbReference>